<dbReference type="KEGG" id="clec:106665143"/>
<accession>A0A8I6RNF5</accession>
<dbReference type="GeneID" id="106665143"/>
<protein>
    <recommendedName>
        <fullName evidence="2">DUF4485 domain-containing protein</fullName>
    </recommendedName>
</protein>
<keyword evidence="4" id="KW-1185">Reference proteome</keyword>
<dbReference type="EnsemblMetazoa" id="XM_014391364.1">
    <property type="protein sequence ID" value="XP_014246850.1"/>
    <property type="gene ID" value="LOC106665143"/>
</dbReference>
<keyword evidence="1" id="KW-0175">Coiled coil</keyword>
<feature type="domain" description="DUF4485" evidence="2">
    <location>
        <begin position="28"/>
        <end position="111"/>
    </location>
</feature>
<name>A0A8I6RNF5_CIMLE</name>
<reference evidence="3" key="1">
    <citation type="submission" date="2022-01" db="UniProtKB">
        <authorList>
            <consortium name="EnsemblMetazoa"/>
        </authorList>
    </citation>
    <scope>IDENTIFICATION</scope>
</reference>
<dbReference type="OrthoDB" id="6623662at2759"/>
<evidence type="ECO:0000259" key="2">
    <source>
        <dbReference type="Pfam" id="PF14846"/>
    </source>
</evidence>
<dbReference type="AlphaFoldDB" id="A0A8I6RNF5"/>
<sequence length="545" mass="62611">MAADANTDGDENCDDASSPITRAYETKLDQDFLYYLDEAHRVFEKASLKQKDKSLVTSWFNRLIGEPSQTVDKKKLRNIYLVELLLQLLNGTLEDVFKENPPEGQLVPVDEAFSSYKRKRGMSADEMLNSELDPCDLKHISEDNRVYCACKAMPDDGGACGFLAVSYGGGDAVWLSATGEQIELEERNDLTVKYTVSGDEDCNIYVENPEASFLRFEQDPSRRDKLRCFYQEILDAIDKELKLIRKQPGWFAGIQHPAVKNLANKILNSIKPGQTGKTMDVHDLNPILYALKLKIQCKLEDESLAGENLPTEFNQDAKLVNMGKRIYPVDDQEIWCEAFKLDITEFSLNQLVQNYPKCLVDAFVTLLNKQKGVILSQEQRSYEMLIVEVQKELYKLIRQDQQAYEAAYDEYRNLAKIRDSIGHNENNLSRQLEQSREAVAEMEFKLKLCDDDREQIKALMREIKIVDDALSVILKEKEEVEEIIKSVNDKLRSLSNTDRKGNIKSNVSTSANYLNKLQSLIEQQEVQINWLQHKKFLREMQTKNH</sequence>
<dbReference type="Pfam" id="PF14846">
    <property type="entry name" value="DUF4485"/>
    <property type="match status" value="1"/>
</dbReference>
<evidence type="ECO:0000313" key="3">
    <source>
        <dbReference type="EnsemblMetazoa" id="XP_014246850.1"/>
    </source>
</evidence>
<dbReference type="OMA" id="WINKLME"/>
<organism evidence="3 4">
    <name type="scientific">Cimex lectularius</name>
    <name type="common">Bed bug</name>
    <name type="synonym">Acanthia lectularia</name>
    <dbReference type="NCBI Taxonomy" id="79782"/>
    <lineage>
        <taxon>Eukaryota</taxon>
        <taxon>Metazoa</taxon>
        <taxon>Ecdysozoa</taxon>
        <taxon>Arthropoda</taxon>
        <taxon>Hexapoda</taxon>
        <taxon>Insecta</taxon>
        <taxon>Pterygota</taxon>
        <taxon>Neoptera</taxon>
        <taxon>Paraneoptera</taxon>
        <taxon>Hemiptera</taxon>
        <taxon>Heteroptera</taxon>
        <taxon>Panheteroptera</taxon>
        <taxon>Cimicomorpha</taxon>
        <taxon>Cimicidae</taxon>
        <taxon>Cimex</taxon>
    </lineage>
</organism>
<proteinExistence type="predicted"/>
<feature type="coiled-coil region" evidence="1">
    <location>
        <begin position="477"/>
        <end position="534"/>
    </location>
</feature>
<dbReference type="InterPro" id="IPR027831">
    <property type="entry name" value="DUF4485"/>
</dbReference>
<dbReference type="RefSeq" id="XP_014246850.1">
    <property type="nucleotide sequence ID" value="XM_014391364.1"/>
</dbReference>
<evidence type="ECO:0000313" key="4">
    <source>
        <dbReference type="Proteomes" id="UP000494040"/>
    </source>
</evidence>
<dbReference type="Proteomes" id="UP000494040">
    <property type="component" value="Unassembled WGS sequence"/>
</dbReference>
<evidence type="ECO:0000256" key="1">
    <source>
        <dbReference type="SAM" id="Coils"/>
    </source>
</evidence>